<dbReference type="InterPro" id="IPR027417">
    <property type="entry name" value="P-loop_NTPase"/>
</dbReference>
<evidence type="ECO:0000313" key="2">
    <source>
        <dbReference type="EMBL" id="GAA0433158.1"/>
    </source>
</evidence>
<evidence type="ECO:0000259" key="1">
    <source>
        <dbReference type="Pfam" id="PF03205"/>
    </source>
</evidence>
<dbReference type="Proteomes" id="UP001501459">
    <property type="component" value="Unassembled WGS sequence"/>
</dbReference>
<dbReference type="PANTHER" id="PTHR40072">
    <property type="entry name" value="MOLYBDOPTERIN-GUANINE DINUCLEOTIDE BIOSYNTHESIS ADAPTER PROTEIN-RELATED"/>
    <property type="match status" value="1"/>
</dbReference>
<proteinExistence type="predicted"/>
<dbReference type="PANTHER" id="PTHR40072:SF1">
    <property type="entry name" value="MOLYBDOPTERIN-GUANINE DINUCLEOTIDE BIOSYNTHESIS ADAPTER PROTEIN"/>
    <property type="match status" value="1"/>
</dbReference>
<dbReference type="InterPro" id="IPR052539">
    <property type="entry name" value="MGD_biosynthesis_adapter"/>
</dbReference>
<dbReference type="Gene3D" id="3.40.50.300">
    <property type="entry name" value="P-loop containing nucleotide triphosphate hydrolases"/>
    <property type="match status" value="1"/>
</dbReference>
<organism evidence="2 3">
    <name type="scientific">Lentibacillus halophilus</name>
    <dbReference type="NCBI Taxonomy" id="295065"/>
    <lineage>
        <taxon>Bacteria</taxon>
        <taxon>Bacillati</taxon>
        <taxon>Bacillota</taxon>
        <taxon>Bacilli</taxon>
        <taxon>Bacillales</taxon>
        <taxon>Bacillaceae</taxon>
        <taxon>Lentibacillus</taxon>
    </lineage>
</organism>
<accession>A0ABN0Z527</accession>
<reference evidence="2 3" key="1">
    <citation type="journal article" date="2019" name="Int. J. Syst. Evol. Microbiol.">
        <title>The Global Catalogue of Microorganisms (GCM) 10K type strain sequencing project: providing services to taxonomists for standard genome sequencing and annotation.</title>
        <authorList>
            <consortium name="The Broad Institute Genomics Platform"/>
            <consortium name="The Broad Institute Genome Sequencing Center for Infectious Disease"/>
            <person name="Wu L."/>
            <person name="Ma J."/>
        </authorList>
    </citation>
    <scope>NUCLEOTIDE SEQUENCE [LARGE SCALE GENOMIC DNA]</scope>
    <source>
        <strain evidence="2 3">JCM 12149</strain>
    </source>
</reference>
<gene>
    <name evidence="2" type="primary">mobB</name>
    <name evidence="2" type="ORF">GCM10008983_07260</name>
</gene>
<dbReference type="NCBIfam" id="TIGR00176">
    <property type="entry name" value="mobB"/>
    <property type="match status" value="1"/>
</dbReference>
<dbReference type="RefSeq" id="WP_343751238.1">
    <property type="nucleotide sequence ID" value="NZ_BAAADM010000015.1"/>
</dbReference>
<evidence type="ECO:0000313" key="3">
    <source>
        <dbReference type="Proteomes" id="UP001501459"/>
    </source>
</evidence>
<sequence>MQICQITGYKHSGKTTIMSALIRYFSDKGFQVGSVKHHGHGGDPDMVEGTDSGTHLESGSVISGVQGETVTQLSLTIPLGLDGLINLYQQWPLDLLLVEGYKQADYPKIVLLRNEADRSLLEELSAIIAVGTWDGDGRWLNDLDMPVFDMNQLEKHISALAERIRREM</sequence>
<protein>
    <submittedName>
        <fullName evidence="2">Molybdopterin-guanine dinucleotide biosynthesis protein B</fullName>
    </submittedName>
</protein>
<dbReference type="EMBL" id="BAAADM010000015">
    <property type="protein sequence ID" value="GAA0433158.1"/>
    <property type="molecule type" value="Genomic_DNA"/>
</dbReference>
<dbReference type="Pfam" id="PF03205">
    <property type="entry name" value="MobB"/>
    <property type="match status" value="1"/>
</dbReference>
<keyword evidence="3" id="KW-1185">Reference proteome</keyword>
<name>A0ABN0Z527_9BACI</name>
<dbReference type="CDD" id="cd03116">
    <property type="entry name" value="MobB"/>
    <property type="match status" value="1"/>
</dbReference>
<comment type="caution">
    <text evidence="2">The sequence shown here is derived from an EMBL/GenBank/DDBJ whole genome shotgun (WGS) entry which is preliminary data.</text>
</comment>
<dbReference type="InterPro" id="IPR004435">
    <property type="entry name" value="MobB_dom"/>
</dbReference>
<feature type="domain" description="Molybdopterin-guanine dinucleotide biosynthesis protein B (MobB)" evidence="1">
    <location>
        <begin position="3"/>
        <end position="132"/>
    </location>
</feature>
<dbReference type="SUPFAM" id="SSF52540">
    <property type="entry name" value="P-loop containing nucleoside triphosphate hydrolases"/>
    <property type="match status" value="1"/>
</dbReference>